<dbReference type="STRING" id="563192.HMPREF0179_05310"/>
<reference evidence="1 2" key="2">
    <citation type="submission" date="2013-04" db="EMBL/GenBank/DDBJ databases">
        <title>The Genome Sequence of Bilophila wadsworthia 3_1_6.</title>
        <authorList>
            <consortium name="The Broad Institute Genomics Platform"/>
            <person name="Earl A."/>
            <person name="Ward D."/>
            <person name="Feldgarden M."/>
            <person name="Gevers D."/>
            <person name="Sibley C."/>
            <person name="Strauss J."/>
            <person name="Allen-Vercoe E."/>
            <person name="Walker B."/>
            <person name="Young S."/>
            <person name="Zeng Q."/>
            <person name="Gargeya S."/>
            <person name="Fitzgerald M."/>
            <person name="Haas B."/>
            <person name="Abouelleil A."/>
            <person name="Allen A.W."/>
            <person name="Alvarado L."/>
            <person name="Arachchi H.M."/>
            <person name="Berlin A.M."/>
            <person name="Chapman S.B."/>
            <person name="Gainer-Dewar J."/>
            <person name="Goldberg J."/>
            <person name="Griggs A."/>
            <person name="Gujja S."/>
            <person name="Hansen M."/>
            <person name="Howarth C."/>
            <person name="Imamovic A."/>
            <person name="Ireland A."/>
            <person name="Larimer J."/>
            <person name="McCowan C."/>
            <person name="Murphy C."/>
            <person name="Pearson M."/>
            <person name="Poon T.W."/>
            <person name="Priest M."/>
            <person name="Roberts A."/>
            <person name="Saif S."/>
            <person name="Shea T."/>
            <person name="Sisk P."/>
            <person name="Sykes S."/>
            <person name="Wortman J."/>
            <person name="Nusbaum C."/>
            <person name="Birren B."/>
        </authorList>
    </citation>
    <scope>NUCLEOTIDE SEQUENCE [LARGE SCALE GENOMIC DNA]</scope>
    <source>
        <strain evidence="1 2">3_1_6</strain>
    </source>
</reference>
<organism evidence="1 2">
    <name type="scientific">Bilophila wadsworthia (strain 3_1_6)</name>
    <dbReference type="NCBI Taxonomy" id="563192"/>
    <lineage>
        <taxon>Bacteria</taxon>
        <taxon>Pseudomonadati</taxon>
        <taxon>Thermodesulfobacteriota</taxon>
        <taxon>Desulfovibrionia</taxon>
        <taxon>Desulfovibrionales</taxon>
        <taxon>Desulfovibrionaceae</taxon>
        <taxon>Bilophila</taxon>
    </lineage>
</organism>
<evidence type="ECO:0000313" key="2">
    <source>
        <dbReference type="Proteomes" id="UP000006034"/>
    </source>
</evidence>
<protein>
    <submittedName>
        <fullName evidence="1">Uncharacterized protein</fullName>
    </submittedName>
</protein>
<dbReference type="HOGENOM" id="CLU_2876836_0_0_7"/>
<dbReference type="AlphaFoldDB" id="S2KWN2"/>
<proteinExistence type="predicted"/>
<gene>
    <name evidence="1" type="ORF">HMPREF0179_05310</name>
</gene>
<comment type="caution">
    <text evidence="1">The sequence shown here is derived from an EMBL/GenBank/DDBJ whole genome shotgun (WGS) entry which is preliminary data.</text>
</comment>
<sequence length="63" mass="6839">MNNLPKNNPKSGQLIVYRNKGTSALNTGFFIQTTSVPTMPSVNIQIHPVGTIYSVSPNFSTSK</sequence>
<dbReference type="Proteomes" id="UP000006034">
    <property type="component" value="Unassembled WGS sequence"/>
</dbReference>
<dbReference type="EMBL" id="ADCP02000003">
    <property type="protein sequence ID" value="EPC05711.1"/>
    <property type="molecule type" value="Genomic_DNA"/>
</dbReference>
<evidence type="ECO:0000313" key="1">
    <source>
        <dbReference type="EMBL" id="EPC05711.1"/>
    </source>
</evidence>
<name>S2KWN2_BILW3</name>
<keyword evidence="2" id="KW-1185">Reference proteome</keyword>
<accession>S2KWN2</accession>
<reference evidence="1 2" key="1">
    <citation type="submission" date="2010-10" db="EMBL/GenBank/DDBJ databases">
        <authorList>
            <consortium name="The Broad Institute Genome Sequencing Platform"/>
            <person name="Ward D."/>
            <person name="Earl A."/>
            <person name="Feldgarden M."/>
            <person name="Young S.K."/>
            <person name="Gargeya S."/>
            <person name="Zeng Q."/>
            <person name="Alvarado L."/>
            <person name="Berlin A."/>
            <person name="Bochicchio J."/>
            <person name="Chapman S.B."/>
            <person name="Chen Z."/>
            <person name="Freedman E."/>
            <person name="Gellesch M."/>
            <person name="Goldberg J."/>
            <person name="Griggs A."/>
            <person name="Gujja S."/>
            <person name="Heilman E."/>
            <person name="Heiman D."/>
            <person name="Howarth C."/>
            <person name="Mehta T."/>
            <person name="Neiman D."/>
            <person name="Pearson M."/>
            <person name="Roberts A."/>
            <person name="Saif S."/>
            <person name="Shea T."/>
            <person name="Shenoy N."/>
            <person name="Sisk P."/>
            <person name="Stolte C."/>
            <person name="Sykes S."/>
            <person name="White J."/>
            <person name="Yandava C."/>
            <person name="Allen-Vercoe E."/>
            <person name="Sibley C."/>
            <person name="Ambrose C.E."/>
            <person name="Strauss J."/>
            <person name="Daigneault M."/>
            <person name="Haas B."/>
            <person name="Nusbaum C."/>
            <person name="Birren B."/>
        </authorList>
    </citation>
    <scope>NUCLEOTIDE SEQUENCE [LARGE SCALE GENOMIC DNA]</scope>
    <source>
        <strain evidence="1 2">3_1_6</strain>
    </source>
</reference>